<keyword evidence="1" id="KW-0472">Membrane</keyword>
<name>A0A934N9I4_9BACT</name>
<comment type="caution">
    <text evidence="2">The sequence shown here is derived from an EMBL/GenBank/DDBJ whole genome shotgun (WGS) entry which is preliminary data.</text>
</comment>
<organism evidence="2 3">
    <name type="scientific">Candidatus Nephthysia bennettiae</name>
    <dbReference type="NCBI Taxonomy" id="3127016"/>
    <lineage>
        <taxon>Bacteria</taxon>
        <taxon>Bacillati</taxon>
        <taxon>Candidatus Dormiibacterota</taxon>
        <taxon>Candidatus Dormibacteria</taxon>
        <taxon>Candidatus Dormibacterales</taxon>
        <taxon>Candidatus Dormibacteraceae</taxon>
        <taxon>Candidatus Nephthysia</taxon>
    </lineage>
</organism>
<evidence type="ECO:0000313" key="2">
    <source>
        <dbReference type="EMBL" id="MBJ7599058.1"/>
    </source>
</evidence>
<dbReference type="AlphaFoldDB" id="A0A934N9I4"/>
<gene>
    <name evidence="2" type="ORF">JF922_13380</name>
</gene>
<sequence>MIRRERFAGPGKLDRKVLVAYLTSSALHGLWDWAPLDGIAALAWWLVIGVVSVVVLRHRIREAVSQRTLPEPAEAAGVSPAAEAGR</sequence>
<dbReference type="RefSeq" id="WP_338202426.1">
    <property type="nucleotide sequence ID" value="NZ_JAEKNR010000138.1"/>
</dbReference>
<proteinExistence type="predicted"/>
<dbReference type="EMBL" id="JAEKNR010000138">
    <property type="protein sequence ID" value="MBJ7599058.1"/>
    <property type="molecule type" value="Genomic_DNA"/>
</dbReference>
<keyword evidence="3" id="KW-1185">Reference proteome</keyword>
<evidence type="ECO:0000256" key="1">
    <source>
        <dbReference type="SAM" id="Phobius"/>
    </source>
</evidence>
<feature type="transmembrane region" description="Helical" evidence="1">
    <location>
        <begin position="38"/>
        <end position="56"/>
    </location>
</feature>
<dbReference type="Proteomes" id="UP000612893">
    <property type="component" value="Unassembled WGS sequence"/>
</dbReference>
<keyword evidence="1" id="KW-0812">Transmembrane</keyword>
<accession>A0A934N9I4</accession>
<evidence type="ECO:0000313" key="3">
    <source>
        <dbReference type="Proteomes" id="UP000612893"/>
    </source>
</evidence>
<protein>
    <submittedName>
        <fullName evidence="2">Uncharacterized protein</fullName>
    </submittedName>
</protein>
<keyword evidence="1" id="KW-1133">Transmembrane helix</keyword>
<reference evidence="2" key="1">
    <citation type="submission" date="2020-10" db="EMBL/GenBank/DDBJ databases">
        <title>Ca. Dormibacterota MAGs.</title>
        <authorList>
            <person name="Montgomery K."/>
        </authorList>
    </citation>
    <scope>NUCLEOTIDE SEQUENCE [LARGE SCALE GENOMIC DNA]</scope>
    <source>
        <strain evidence="2">SC8812_S17_10</strain>
    </source>
</reference>